<dbReference type="KEGG" id="mng:MNEG_8643"/>
<name>A0A0D2JJ31_9CHLO</name>
<gene>
    <name evidence="1" type="ORF">MNEG_8643</name>
</gene>
<dbReference type="EMBL" id="KK101882">
    <property type="protein sequence ID" value="KIY99317.1"/>
    <property type="molecule type" value="Genomic_DNA"/>
</dbReference>
<proteinExistence type="predicted"/>
<evidence type="ECO:0000313" key="1">
    <source>
        <dbReference type="EMBL" id="KIY99317.1"/>
    </source>
</evidence>
<keyword evidence="2" id="KW-1185">Reference proteome</keyword>
<protein>
    <submittedName>
        <fullName evidence="1">Uncharacterized protein</fullName>
    </submittedName>
</protein>
<accession>A0A0D2JJ31</accession>
<feature type="non-terminal residue" evidence="1">
    <location>
        <position position="103"/>
    </location>
</feature>
<organism evidence="1 2">
    <name type="scientific">Monoraphidium neglectum</name>
    <dbReference type="NCBI Taxonomy" id="145388"/>
    <lineage>
        <taxon>Eukaryota</taxon>
        <taxon>Viridiplantae</taxon>
        <taxon>Chlorophyta</taxon>
        <taxon>core chlorophytes</taxon>
        <taxon>Chlorophyceae</taxon>
        <taxon>CS clade</taxon>
        <taxon>Sphaeropleales</taxon>
        <taxon>Selenastraceae</taxon>
        <taxon>Monoraphidium</taxon>
    </lineage>
</organism>
<dbReference type="AlphaFoldDB" id="A0A0D2JJ31"/>
<reference evidence="1 2" key="1">
    <citation type="journal article" date="2013" name="BMC Genomics">
        <title>Reconstruction of the lipid metabolism for the microalga Monoraphidium neglectum from its genome sequence reveals characteristics suitable for biofuel production.</title>
        <authorList>
            <person name="Bogen C."/>
            <person name="Al-Dilaimi A."/>
            <person name="Albersmeier A."/>
            <person name="Wichmann J."/>
            <person name="Grundmann M."/>
            <person name="Rupp O."/>
            <person name="Lauersen K.J."/>
            <person name="Blifernez-Klassen O."/>
            <person name="Kalinowski J."/>
            <person name="Goesmann A."/>
            <person name="Mussgnug J.H."/>
            <person name="Kruse O."/>
        </authorList>
    </citation>
    <scope>NUCLEOTIDE SEQUENCE [LARGE SCALE GENOMIC DNA]</scope>
    <source>
        <strain evidence="1 2">SAG 48.87</strain>
    </source>
</reference>
<dbReference type="GeneID" id="25741518"/>
<dbReference type="Proteomes" id="UP000054498">
    <property type="component" value="Unassembled WGS sequence"/>
</dbReference>
<evidence type="ECO:0000313" key="2">
    <source>
        <dbReference type="Proteomes" id="UP000054498"/>
    </source>
</evidence>
<dbReference type="OrthoDB" id="4781at2759"/>
<sequence>MCQTELKRLAEAETEQLDCAGAVCRLSNLGPLGSSNLEASYNPQRVKPTAADGGVALELVGIDGTRVHTADGDSLYGMFQWSALPSSALRSDYHQETTDFSEI</sequence>
<dbReference type="RefSeq" id="XP_013898337.1">
    <property type="nucleotide sequence ID" value="XM_014042883.1"/>
</dbReference>